<dbReference type="Proteomes" id="UP000179334">
    <property type="component" value="Unassembled WGS sequence"/>
</dbReference>
<organism evidence="1 2">
    <name type="scientific">Candidatus Muproteobacteria bacterium RBG_16_64_10</name>
    <dbReference type="NCBI Taxonomy" id="1817757"/>
    <lineage>
        <taxon>Bacteria</taxon>
        <taxon>Pseudomonadati</taxon>
        <taxon>Pseudomonadota</taxon>
        <taxon>Candidatus Muproteobacteria</taxon>
    </lineage>
</organism>
<proteinExistence type="predicted"/>
<gene>
    <name evidence="1" type="ORF">A2V91_02820</name>
</gene>
<name>A0A1F6T588_9PROT</name>
<evidence type="ECO:0000313" key="1">
    <source>
        <dbReference type="EMBL" id="OGI40312.1"/>
    </source>
</evidence>
<reference evidence="1 2" key="1">
    <citation type="journal article" date="2016" name="Nat. Commun.">
        <title>Thousands of microbial genomes shed light on interconnected biogeochemical processes in an aquifer system.</title>
        <authorList>
            <person name="Anantharaman K."/>
            <person name="Brown C.T."/>
            <person name="Hug L.A."/>
            <person name="Sharon I."/>
            <person name="Castelle C.J."/>
            <person name="Probst A.J."/>
            <person name="Thomas B.C."/>
            <person name="Singh A."/>
            <person name="Wilkins M.J."/>
            <person name="Karaoz U."/>
            <person name="Brodie E.L."/>
            <person name="Williams K.H."/>
            <person name="Hubbard S.S."/>
            <person name="Banfield J.F."/>
        </authorList>
    </citation>
    <scope>NUCLEOTIDE SEQUENCE [LARGE SCALE GENOMIC DNA]</scope>
</reference>
<protein>
    <submittedName>
        <fullName evidence="1">Uncharacterized protein</fullName>
    </submittedName>
</protein>
<evidence type="ECO:0000313" key="2">
    <source>
        <dbReference type="Proteomes" id="UP000179334"/>
    </source>
</evidence>
<accession>A0A1F6T588</accession>
<dbReference type="EMBL" id="MFSR01000028">
    <property type="protein sequence ID" value="OGI40312.1"/>
    <property type="molecule type" value="Genomic_DNA"/>
</dbReference>
<dbReference type="AlphaFoldDB" id="A0A1F6T588"/>
<comment type="caution">
    <text evidence="1">The sequence shown here is derived from an EMBL/GenBank/DDBJ whole genome shotgun (WGS) entry which is preliminary data.</text>
</comment>
<sequence length="62" mass="6857">MTGSLIGQRVRRKQLQGYVAAQRFVPGAVHHAHPAAAQLRDDPVVRKFLPNHAGMEIGRMLT</sequence>